<dbReference type="Pfam" id="PF02300">
    <property type="entry name" value="Fumarate_red_C"/>
    <property type="match status" value="1"/>
</dbReference>
<feature type="transmembrane region" description="Helical" evidence="5">
    <location>
        <begin position="79"/>
        <end position="99"/>
    </location>
</feature>
<evidence type="ECO:0000256" key="3">
    <source>
        <dbReference type="ARBA" id="ARBA00022989"/>
    </source>
</evidence>
<feature type="transmembrane region" description="Helical" evidence="5">
    <location>
        <begin position="44"/>
        <end position="67"/>
    </location>
</feature>
<dbReference type="SUPFAM" id="SSF81343">
    <property type="entry name" value="Fumarate reductase respiratory complex transmembrane subunits"/>
    <property type="match status" value="1"/>
</dbReference>
<dbReference type="InterPro" id="IPR034804">
    <property type="entry name" value="SQR/QFR_C/D"/>
</dbReference>
<name>A0AAE4Z947_9BACT</name>
<evidence type="ECO:0000313" key="7">
    <source>
        <dbReference type="Proteomes" id="UP000702544"/>
    </source>
</evidence>
<protein>
    <submittedName>
        <fullName evidence="6">Fumarate reductase subunit C</fullName>
    </submittedName>
</protein>
<evidence type="ECO:0000256" key="5">
    <source>
        <dbReference type="SAM" id="Phobius"/>
    </source>
</evidence>
<feature type="transmembrane region" description="Helical" evidence="5">
    <location>
        <begin position="120"/>
        <end position="138"/>
    </location>
</feature>
<dbReference type="InterPro" id="IPR003510">
    <property type="entry name" value="Fumarate_red_C"/>
</dbReference>
<dbReference type="Gene3D" id="1.20.1300.10">
    <property type="entry name" value="Fumarate reductase/succinate dehydrogenase, transmembrane subunit"/>
    <property type="match status" value="1"/>
</dbReference>
<dbReference type="AlphaFoldDB" id="A0AAE4Z947"/>
<evidence type="ECO:0000256" key="4">
    <source>
        <dbReference type="ARBA" id="ARBA00023136"/>
    </source>
</evidence>
<dbReference type="Proteomes" id="UP000702544">
    <property type="component" value="Unassembled WGS sequence"/>
</dbReference>
<gene>
    <name evidence="6" type="ORF">GWO12_12650</name>
</gene>
<dbReference type="GO" id="GO:0016020">
    <property type="term" value="C:membrane"/>
    <property type="evidence" value="ECO:0007669"/>
    <property type="project" value="InterPro"/>
</dbReference>
<reference evidence="6 7" key="1">
    <citation type="submission" date="2020-01" db="EMBL/GenBank/DDBJ databases">
        <title>Genomes assembled from Gulf of Kutch pelagic sediment metagenomes.</title>
        <authorList>
            <person name="Chandrashekar M."/>
            <person name="Mahajan M.S."/>
            <person name="Dave K.J."/>
            <person name="Vatsa P."/>
            <person name="Nathani N.M."/>
        </authorList>
    </citation>
    <scope>NUCLEOTIDE SEQUENCE [LARGE SCALE GENOMIC DNA]</scope>
    <source>
        <strain evidence="6">KS3-K002</strain>
    </source>
</reference>
<dbReference type="EMBL" id="JAACAK010000108">
    <property type="protein sequence ID" value="NIR75938.1"/>
    <property type="molecule type" value="Genomic_DNA"/>
</dbReference>
<keyword evidence="1" id="KW-1003">Cell membrane</keyword>
<organism evidence="6 7">
    <name type="scientific">Candidatus Kutchimonas denitrificans</name>
    <dbReference type="NCBI Taxonomy" id="3056748"/>
    <lineage>
        <taxon>Bacteria</taxon>
        <taxon>Pseudomonadati</taxon>
        <taxon>Gemmatimonadota</taxon>
        <taxon>Gemmatimonadia</taxon>
        <taxon>Candidatus Palauibacterales</taxon>
        <taxon>Candidatus Palauibacteraceae</taxon>
        <taxon>Candidatus Kutchimonas</taxon>
    </lineage>
</organism>
<evidence type="ECO:0000256" key="2">
    <source>
        <dbReference type="ARBA" id="ARBA00022692"/>
    </source>
</evidence>
<accession>A0AAE4Z947</accession>
<sequence length="141" mass="16304">MVRAVNPDYTPHHPKWYRRRIPIFWWIRKRAYVKFIARELTSPFVAYAAALLLMQVWALARGGAAYARFLAWLQLGPVLIWHGALLIILLFHTVTWLNLAPKAIVLHVRGRRIPDAAVVAGHYAAWLAVSTFLVWLLVRGW</sequence>
<keyword evidence="4 5" id="KW-0472">Membrane</keyword>
<proteinExistence type="predicted"/>
<comment type="caution">
    <text evidence="6">The sequence shown here is derived from an EMBL/GenBank/DDBJ whole genome shotgun (WGS) entry which is preliminary data.</text>
</comment>
<evidence type="ECO:0000313" key="6">
    <source>
        <dbReference type="EMBL" id="NIR75938.1"/>
    </source>
</evidence>
<keyword evidence="3 5" id="KW-1133">Transmembrane helix</keyword>
<evidence type="ECO:0000256" key="1">
    <source>
        <dbReference type="ARBA" id="ARBA00022475"/>
    </source>
</evidence>
<keyword evidence="2 5" id="KW-0812">Transmembrane</keyword>